<reference evidence="3 4" key="2">
    <citation type="submission" date="2019-09" db="EMBL/GenBank/DDBJ databases">
        <authorList>
            <person name="Jin C."/>
        </authorList>
    </citation>
    <scope>NUCLEOTIDE SEQUENCE [LARGE SCALE GENOMIC DNA]</scope>
    <source>
        <strain evidence="3 4">BN140078</strain>
    </source>
</reference>
<protein>
    <submittedName>
        <fullName evidence="3">PorT family protein</fullName>
    </submittedName>
</protein>
<accession>A0A5B2W093</accession>
<feature type="domain" description="Outer membrane protein beta-barrel" evidence="2">
    <location>
        <begin position="19"/>
        <end position="167"/>
    </location>
</feature>
<keyword evidence="1" id="KW-0732">Signal</keyword>
<evidence type="ECO:0000259" key="2">
    <source>
        <dbReference type="Pfam" id="PF13568"/>
    </source>
</evidence>
<organism evidence="3 4">
    <name type="scientific">Chitinophaga agrisoli</name>
    <dbReference type="NCBI Taxonomy" id="2607653"/>
    <lineage>
        <taxon>Bacteria</taxon>
        <taxon>Pseudomonadati</taxon>
        <taxon>Bacteroidota</taxon>
        <taxon>Chitinophagia</taxon>
        <taxon>Chitinophagales</taxon>
        <taxon>Chitinophagaceae</taxon>
        <taxon>Chitinophaga</taxon>
    </lineage>
</organism>
<feature type="signal peptide" evidence="1">
    <location>
        <begin position="1"/>
        <end position="20"/>
    </location>
</feature>
<dbReference type="InterPro" id="IPR025665">
    <property type="entry name" value="Beta-barrel_OMP_2"/>
</dbReference>
<gene>
    <name evidence="3" type="ORF">F0L74_14770</name>
</gene>
<feature type="chain" id="PRO_5022796096" evidence="1">
    <location>
        <begin position="21"/>
        <end position="187"/>
    </location>
</feature>
<name>A0A5B2W093_9BACT</name>
<dbReference type="Pfam" id="PF13568">
    <property type="entry name" value="OMP_b-brl_2"/>
    <property type="match status" value="1"/>
</dbReference>
<evidence type="ECO:0000256" key="1">
    <source>
        <dbReference type="SAM" id="SignalP"/>
    </source>
</evidence>
<dbReference type="Proteomes" id="UP000324611">
    <property type="component" value="Unassembled WGS sequence"/>
</dbReference>
<proteinExistence type="predicted"/>
<dbReference type="AlphaFoldDB" id="A0A5B2W093"/>
<dbReference type="EMBL" id="VUOC01000002">
    <property type="protein sequence ID" value="KAA2243739.1"/>
    <property type="molecule type" value="Genomic_DNA"/>
</dbReference>
<dbReference type="RefSeq" id="WP_149838614.1">
    <property type="nucleotide sequence ID" value="NZ_VUOC01000002.1"/>
</dbReference>
<reference evidence="3 4" key="1">
    <citation type="submission" date="2019-09" db="EMBL/GenBank/DDBJ databases">
        <title>Chitinophaga ginsengihumi sp. nov., isolated from soil of ginseng rhizosphere.</title>
        <authorList>
            <person name="Lee J."/>
        </authorList>
    </citation>
    <scope>NUCLEOTIDE SEQUENCE [LARGE SCALE GENOMIC DNA]</scope>
    <source>
        <strain evidence="3 4">BN140078</strain>
    </source>
</reference>
<comment type="caution">
    <text evidence="3">The sequence shown here is derived from an EMBL/GenBank/DDBJ whole genome shotgun (WGS) entry which is preliminary data.</text>
</comment>
<keyword evidence="4" id="KW-1185">Reference proteome</keyword>
<sequence>MKKLILSTLLVLGACCSIQAQKIHLGVKGGLNIAQLSDFDGSGSRISGHVGGFVNFRFRDWAVQPELVFSGQGEKHLIIPNGDRQIALNYINLPVMFQYYLIPQFYLEAGPQIGFLASAKDKGGRLTLDIKDGYNSADLGIGLGLGFKLPMGFGIYGRYNFGLLDVYDGGGDYKNMVAQIGVSYTIL</sequence>
<dbReference type="PROSITE" id="PS51257">
    <property type="entry name" value="PROKAR_LIPOPROTEIN"/>
    <property type="match status" value="1"/>
</dbReference>
<evidence type="ECO:0000313" key="3">
    <source>
        <dbReference type="EMBL" id="KAA2243739.1"/>
    </source>
</evidence>
<evidence type="ECO:0000313" key="4">
    <source>
        <dbReference type="Proteomes" id="UP000324611"/>
    </source>
</evidence>